<dbReference type="RefSeq" id="XP_022515175.1">
    <property type="nucleotide sequence ID" value="XM_022652487.1"/>
</dbReference>
<dbReference type="PANTHER" id="PTHR34502">
    <property type="entry name" value="DUF6594 DOMAIN-CONTAINING PROTEIN-RELATED"/>
    <property type="match status" value="1"/>
</dbReference>
<dbReference type="InterPro" id="IPR046529">
    <property type="entry name" value="DUF6594"/>
</dbReference>
<dbReference type="Pfam" id="PF20237">
    <property type="entry name" value="DUF6594"/>
    <property type="match status" value="1"/>
</dbReference>
<dbReference type="Proteomes" id="UP000077002">
    <property type="component" value="Unassembled WGS sequence"/>
</dbReference>
<dbReference type="EMBL" id="LVKK01000011">
    <property type="protein sequence ID" value="OAG43223.1"/>
    <property type="molecule type" value="Genomic_DNA"/>
</dbReference>
<evidence type="ECO:0000313" key="3">
    <source>
        <dbReference type="EMBL" id="OAG43223.1"/>
    </source>
</evidence>
<dbReference type="OrthoDB" id="3533814at2759"/>
<protein>
    <recommendedName>
        <fullName evidence="2">DUF6594 domain-containing protein</fullName>
    </recommendedName>
</protein>
<organism evidence="3 4">
    <name type="scientific">Fonsecaea monophora</name>
    <dbReference type="NCBI Taxonomy" id="254056"/>
    <lineage>
        <taxon>Eukaryota</taxon>
        <taxon>Fungi</taxon>
        <taxon>Dikarya</taxon>
        <taxon>Ascomycota</taxon>
        <taxon>Pezizomycotina</taxon>
        <taxon>Eurotiomycetes</taxon>
        <taxon>Chaetothyriomycetidae</taxon>
        <taxon>Chaetothyriales</taxon>
        <taxon>Herpotrichiellaceae</taxon>
        <taxon>Fonsecaea</taxon>
    </lineage>
</organism>
<comment type="caution">
    <text evidence="3">The sequence shown here is derived from an EMBL/GenBank/DDBJ whole genome shotgun (WGS) entry which is preliminary data.</text>
</comment>
<name>A0A177FG25_9EURO</name>
<evidence type="ECO:0000313" key="4">
    <source>
        <dbReference type="Proteomes" id="UP000077002"/>
    </source>
</evidence>
<keyword evidence="1" id="KW-0812">Transmembrane</keyword>
<gene>
    <name evidence="3" type="ORF">AYO21_02509</name>
</gene>
<sequence>MQNILYLQAEIYGLREDLRKIEAQTQNASSDDLNDFALDWFTLASTQDENGRVNQQWQKFLQLRLLLKEYNEAVIQYHQMSEMPKPSTNDLAGLQEWLRRPSLGAVYLTGRDREVWSQGTDLVAIADRPRSNRLRSWIADYLVPALHRIGRHLRTIRGGNSEFGTNFAEYSDTAITQAANLLGTVLASLLPVVAIIVLYLIEGMGIRLGLVAVFSALFSTCLWFLNDGRLIEVFSATSAFAAVQVVFISVSGQ</sequence>
<dbReference type="PANTHER" id="PTHR34502:SF5">
    <property type="entry name" value="DUF6594 DOMAIN-CONTAINING PROTEIN"/>
    <property type="match status" value="1"/>
</dbReference>
<accession>A0A177FG25</accession>
<feature type="transmembrane region" description="Helical" evidence="1">
    <location>
        <begin position="181"/>
        <end position="201"/>
    </location>
</feature>
<dbReference type="GeneID" id="34597683"/>
<keyword evidence="4" id="KW-1185">Reference proteome</keyword>
<evidence type="ECO:0000259" key="2">
    <source>
        <dbReference type="Pfam" id="PF20237"/>
    </source>
</evidence>
<feature type="domain" description="DUF6594" evidence="2">
    <location>
        <begin position="2"/>
        <end position="245"/>
    </location>
</feature>
<feature type="transmembrane region" description="Helical" evidence="1">
    <location>
        <begin position="208"/>
        <end position="225"/>
    </location>
</feature>
<feature type="transmembrane region" description="Helical" evidence="1">
    <location>
        <begin position="231"/>
        <end position="250"/>
    </location>
</feature>
<proteinExistence type="predicted"/>
<reference evidence="3 4" key="1">
    <citation type="submission" date="2016-03" db="EMBL/GenBank/DDBJ databases">
        <title>Draft genome sequence of the Fonsecaea monophora CBS 269.37.</title>
        <authorList>
            <person name="Bombassaro A."/>
            <person name="Vinicius W.A."/>
            <person name="De Hoog S."/>
            <person name="Sun J."/>
            <person name="Souza E.M."/>
            <person name="Raittz R.T."/>
            <person name="Costa F."/>
            <person name="Leao A.C."/>
            <person name="Tadra-Sfeir M.Z."/>
            <person name="Baura V."/>
            <person name="Balsanelli E."/>
            <person name="Pedrosa F.O."/>
            <person name="Moreno L.F."/>
            <person name="Steffens M.B."/>
            <person name="Xi L."/>
            <person name="Bocca A.L."/>
            <person name="Felipe M.S."/>
            <person name="Teixeira M."/>
            <person name="Telles Filho F.Q."/>
            <person name="Azevedo C.M."/>
            <person name="Gomes R."/>
            <person name="Vicente V.A."/>
        </authorList>
    </citation>
    <scope>NUCLEOTIDE SEQUENCE [LARGE SCALE GENOMIC DNA]</scope>
    <source>
        <strain evidence="3 4">CBS 269.37</strain>
    </source>
</reference>
<evidence type="ECO:0000256" key="1">
    <source>
        <dbReference type="SAM" id="Phobius"/>
    </source>
</evidence>
<dbReference type="AlphaFoldDB" id="A0A177FG25"/>
<keyword evidence="1" id="KW-0472">Membrane</keyword>
<keyword evidence="1" id="KW-1133">Transmembrane helix</keyword>